<feature type="compositionally biased region" description="Low complexity" evidence="1">
    <location>
        <begin position="54"/>
        <end position="72"/>
    </location>
</feature>
<organism evidence="3 4">
    <name type="scientific">Hibiscus sabdariffa</name>
    <name type="common">roselle</name>
    <dbReference type="NCBI Taxonomy" id="183260"/>
    <lineage>
        <taxon>Eukaryota</taxon>
        <taxon>Viridiplantae</taxon>
        <taxon>Streptophyta</taxon>
        <taxon>Embryophyta</taxon>
        <taxon>Tracheophyta</taxon>
        <taxon>Spermatophyta</taxon>
        <taxon>Magnoliopsida</taxon>
        <taxon>eudicotyledons</taxon>
        <taxon>Gunneridae</taxon>
        <taxon>Pentapetalae</taxon>
        <taxon>rosids</taxon>
        <taxon>malvids</taxon>
        <taxon>Malvales</taxon>
        <taxon>Malvaceae</taxon>
        <taxon>Malvoideae</taxon>
        <taxon>Hibiscus</taxon>
    </lineage>
</organism>
<gene>
    <name evidence="3" type="ORF">V6N12_056469</name>
</gene>
<feature type="region of interest" description="Disordered" evidence="1">
    <location>
        <begin position="30"/>
        <end position="72"/>
    </location>
</feature>
<accession>A0ABR2CSM3</accession>
<dbReference type="EMBL" id="JBBPBM010000045">
    <property type="protein sequence ID" value="KAK8522774.1"/>
    <property type="molecule type" value="Genomic_DNA"/>
</dbReference>
<name>A0ABR2CSM3_9ROSI</name>
<evidence type="ECO:0000313" key="3">
    <source>
        <dbReference type="EMBL" id="KAK8522774.1"/>
    </source>
</evidence>
<feature type="chain" id="PRO_5045633727" evidence="2">
    <location>
        <begin position="25"/>
        <end position="86"/>
    </location>
</feature>
<protein>
    <submittedName>
        <fullName evidence="3">Uncharacterized protein</fullName>
    </submittedName>
</protein>
<evidence type="ECO:0000256" key="2">
    <source>
        <dbReference type="SAM" id="SignalP"/>
    </source>
</evidence>
<keyword evidence="4" id="KW-1185">Reference proteome</keyword>
<evidence type="ECO:0000313" key="4">
    <source>
        <dbReference type="Proteomes" id="UP001472677"/>
    </source>
</evidence>
<comment type="caution">
    <text evidence="3">The sequence shown here is derived from an EMBL/GenBank/DDBJ whole genome shotgun (WGS) entry which is preliminary data.</text>
</comment>
<evidence type="ECO:0000256" key="1">
    <source>
        <dbReference type="SAM" id="MobiDB-lite"/>
    </source>
</evidence>
<keyword evidence="2" id="KW-0732">Signal</keyword>
<sequence>MVTKPLLFLILCSYLILFPHAISALKIAGDGNTPSKAGVNGSRTKTAPSWSGQTSAPPAKATTSPSTTVTRTESRSIVVTCGSKCL</sequence>
<reference evidence="3 4" key="1">
    <citation type="journal article" date="2024" name="G3 (Bethesda)">
        <title>Genome assembly of Hibiscus sabdariffa L. provides insights into metabolisms of medicinal natural products.</title>
        <authorList>
            <person name="Kim T."/>
        </authorList>
    </citation>
    <scope>NUCLEOTIDE SEQUENCE [LARGE SCALE GENOMIC DNA]</scope>
    <source>
        <strain evidence="3">TK-2024</strain>
        <tissue evidence="3">Old leaves</tissue>
    </source>
</reference>
<feature type="signal peptide" evidence="2">
    <location>
        <begin position="1"/>
        <end position="24"/>
    </location>
</feature>
<feature type="compositionally biased region" description="Polar residues" evidence="1">
    <location>
        <begin position="41"/>
        <end position="53"/>
    </location>
</feature>
<proteinExistence type="predicted"/>
<dbReference type="Proteomes" id="UP001472677">
    <property type="component" value="Unassembled WGS sequence"/>
</dbReference>